<keyword evidence="1" id="KW-0472">Membrane</keyword>
<dbReference type="HOGENOM" id="CLU_051987_2_0_9"/>
<evidence type="ECO:0000313" key="5">
    <source>
        <dbReference type="Proteomes" id="UP000033558"/>
    </source>
</evidence>
<evidence type="ECO:0000259" key="2">
    <source>
        <dbReference type="Pfam" id="PF06030"/>
    </source>
</evidence>
<dbReference type="PATRIC" id="fig|1218492.5.peg.1360"/>
<proteinExistence type="predicted"/>
<dbReference type="EMBL" id="JXJQ01000010">
    <property type="protein sequence ID" value="KJY60624.1"/>
    <property type="molecule type" value="Genomic_DNA"/>
</dbReference>
<dbReference type="Pfam" id="PF06030">
    <property type="entry name" value="WxLIP_PGBD"/>
    <property type="match status" value="1"/>
</dbReference>
<sequence length="356" mass="39675">MLIKDSLFNLNFLLGVFLAMIIAMTSFFCKPATAAITGAAGFSVALSGGQSTSNNDNFFILNLQPGQSQQVNLKITNNLDKKIRVAILPTVAGTTSQGQLDYANLSSKRDSSLQHDWTKMGPQKVTISLPPKSAQTVTQTITAPKKSFNGVMLGSFYIHSPSIDKQTAAKKLKHSGVNNLYAYSISILMNCGAVEQVQPDLRLRSIRPGVLEAGPAVFINMQNFKAKYINKNAMRIRARIYPAHSQKLLYQSKIKNGNFAPNSNFSFPVSWNHHPMKAGNYQARVQVSAQARSWNLVKNFTISPAEARKLNRNDPNIKPNYWPLILVLIIVVLLLIALLFYWFYKHGQRQATQMKR</sequence>
<name>A0A0F4LQQ1_9LACO</name>
<keyword evidence="1" id="KW-1133">Transmembrane helix</keyword>
<evidence type="ECO:0000313" key="4">
    <source>
        <dbReference type="EMBL" id="KJY60624.1"/>
    </source>
</evidence>
<feature type="domain" description="WxL Interacting Protein peptidoglycan binding" evidence="2">
    <location>
        <begin position="52"/>
        <end position="159"/>
    </location>
</feature>
<feature type="transmembrane region" description="Helical" evidence="1">
    <location>
        <begin position="7"/>
        <end position="28"/>
    </location>
</feature>
<reference evidence="4 5" key="1">
    <citation type="submission" date="2015-01" db="EMBL/GenBank/DDBJ databases">
        <title>Comparative genomics of the lactic acid bacteria isolated from the honey bee gut.</title>
        <authorList>
            <person name="Ellegaard K.M."/>
            <person name="Tamarit D."/>
            <person name="Javelind E."/>
            <person name="Olofsson T."/>
            <person name="Andersson S.G."/>
            <person name="Vasquez A."/>
        </authorList>
    </citation>
    <scope>NUCLEOTIDE SEQUENCE [LARGE SCALE GENOMIC DNA]</scope>
    <source>
        <strain evidence="4 5">Bin4</strain>
    </source>
</reference>
<dbReference type="OrthoDB" id="2365961at2"/>
<dbReference type="Proteomes" id="UP000033558">
    <property type="component" value="Unassembled WGS sequence"/>
</dbReference>
<dbReference type="InterPro" id="IPR010317">
    <property type="entry name" value="WxLIP_PGBD"/>
</dbReference>
<keyword evidence="1" id="KW-0812">Transmembrane</keyword>
<comment type="caution">
    <text evidence="4">The sequence shown here is derived from an EMBL/GenBank/DDBJ whole genome shotgun (WGS) entry which is preliminary data.</text>
</comment>
<dbReference type="Pfam" id="PF11797">
    <property type="entry name" value="WxLIP_HBD"/>
    <property type="match status" value="1"/>
</dbReference>
<gene>
    <name evidence="4" type="ORF">JG30_13090</name>
</gene>
<keyword evidence="5" id="KW-1185">Reference proteome</keyword>
<feature type="transmembrane region" description="Helical" evidence="1">
    <location>
        <begin position="321"/>
        <end position="344"/>
    </location>
</feature>
<dbReference type="STRING" id="1218492.JG30_13090"/>
<evidence type="ECO:0000259" key="3">
    <source>
        <dbReference type="Pfam" id="PF11797"/>
    </source>
</evidence>
<dbReference type="RefSeq" id="WP_046317334.1">
    <property type="nucleotide sequence ID" value="NZ_KQ034029.1"/>
</dbReference>
<evidence type="ECO:0000256" key="1">
    <source>
        <dbReference type="SAM" id="Phobius"/>
    </source>
</evidence>
<protein>
    <submittedName>
        <fullName evidence="4">Uncharacterized protein</fullName>
    </submittedName>
</protein>
<organism evidence="4 5">
    <name type="scientific">Bombilactobacillus mellifer</name>
    <dbReference type="NCBI Taxonomy" id="1218492"/>
    <lineage>
        <taxon>Bacteria</taxon>
        <taxon>Bacillati</taxon>
        <taxon>Bacillota</taxon>
        <taxon>Bacilli</taxon>
        <taxon>Lactobacillales</taxon>
        <taxon>Lactobacillaceae</taxon>
        <taxon>Bombilactobacillus</taxon>
    </lineage>
</organism>
<dbReference type="InterPro" id="IPR021759">
    <property type="entry name" value="WxLIP_HBD"/>
</dbReference>
<accession>A0A0F4LQQ1</accession>
<feature type="domain" description="WxL Interacting Protein host binding" evidence="3">
    <location>
        <begin position="174"/>
        <end position="312"/>
    </location>
</feature>
<dbReference type="AlphaFoldDB" id="A0A0F4LQQ1"/>